<feature type="signal peptide" evidence="14">
    <location>
        <begin position="1"/>
        <end position="31"/>
    </location>
</feature>
<dbReference type="GO" id="GO:0015344">
    <property type="term" value="F:siderophore uptake transmembrane transporter activity"/>
    <property type="evidence" value="ECO:0007669"/>
    <property type="project" value="TreeGrafter"/>
</dbReference>
<dbReference type="GO" id="GO:0009279">
    <property type="term" value="C:cell outer membrane"/>
    <property type="evidence" value="ECO:0007669"/>
    <property type="project" value="UniProtKB-SubCell"/>
</dbReference>
<evidence type="ECO:0000256" key="5">
    <source>
        <dbReference type="ARBA" id="ARBA00022729"/>
    </source>
</evidence>
<feature type="domain" description="TonB-dependent receptor plug" evidence="16">
    <location>
        <begin position="62"/>
        <end position="170"/>
    </location>
</feature>
<keyword evidence="17" id="KW-0675">Receptor</keyword>
<evidence type="ECO:0000256" key="14">
    <source>
        <dbReference type="SAM" id="SignalP"/>
    </source>
</evidence>
<proteinExistence type="inferred from homology"/>
<keyword evidence="8 10" id="KW-0472">Membrane</keyword>
<feature type="domain" description="TonB-dependent receptor-like beta-barrel" evidence="15">
    <location>
        <begin position="225"/>
        <end position="645"/>
    </location>
</feature>
<comment type="caution">
    <text evidence="17">The sequence shown here is derived from an EMBL/GenBank/DDBJ whole genome shotgun (WGS) entry which is preliminary data.</text>
</comment>
<dbReference type="EMBL" id="MWUE01000033">
    <property type="protein sequence ID" value="OQP30817.1"/>
    <property type="molecule type" value="Genomic_DNA"/>
</dbReference>
<dbReference type="CDD" id="cd01347">
    <property type="entry name" value="ligand_gated_channel"/>
    <property type="match status" value="1"/>
</dbReference>
<keyword evidence="18" id="KW-1185">Reference proteome</keyword>
<dbReference type="PANTHER" id="PTHR30069:SF53">
    <property type="entry name" value="COLICIN I RECEPTOR-RELATED"/>
    <property type="match status" value="1"/>
</dbReference>
<dbReference type="PROSITE" id="PS52016">
    <property type="entry name" value="TONB_DEPENDENT_REC_3"/>
    <property type="match status" value="1"/>
</dbReference>
<dbReference type="SUPFAM" id="SSF56935">
    <property type="entry name" value="Porins"/>
    <property type="match status" value="1"/>
</dbReference>
<dbReference type="PROSITE" id="PS00430">
    <property type="entry name" value="TONB_DEPENDENT_REC_1"/>
    <property type="match status" value="1"/>
</dbReference>
<keyword evidence="5 14" id="KW-0732">Signal</keyword>
<protein>
    <submittedName>
        <fullName evidence="17">TonB-dependent receptor</fullName>
    </submittedName>
</protein>
<evidence type="ECO:0000256" key="13">
    <source>
        <dbReference type="SAM" id="MobiDB-lite"/>
    </source>
</evidence>
<evidence type="ECO:0000313" key="17">
    <source>
        <dbReference type="EMBL" id="OQP30817.1"/>
    </source>
</evidence>
<evidence type="ECO:0000259" key="16">
    <source>
        <dbReference type="Pfam" id="PF07715"/>
    </source>
</evidence>
<keyword evidence="2 10" id="KW-0813">Transport</keyword>
<dbReference type="InterPro" id="IPR037066">
    <property type="entry name" value="Plug_dom_sf"/>
</dbReference>
<dbReference type="Gene3D" id="2.170.130.10">
    <property type="entry name" value="TonB-dependent receptor, plug domain"/>
    <property type="match status" value="1"/>
</dbReference>
<evidence type="ECO:0000256" key="1">
    <source>
        <dbReference type="ARBA" id="ARBA00004571"/>
    </source>
</evidence>
<dbReference type="OrthoDB" id="9764669at2"/>
<dbReference type="InterPro" id="IPR012910">
    <property type="entry name" value="Plug_dom"/>
</dbReference>
<dbReference type="InterPro" id="IPR036942">
    <property type="entry name" value="Beta-barrel_TonB_sf"/>
</dbReference>
<dbReference type="Proteomes" id="UP000192769">
    <property type="component" value="Unassembled WGS sequence"/>
</dbReference>
<feature type="region of interest" description="Disordered" evidence="13">
    <location>
        <begin position="442"/>
        <end position="462"/>
    </location>
</feature>
<evidence type="ECO:0000313" key="18">
    <source>
        <dbReference type="Proteomes" id="UP000192769"/>
    </source>
</evidence>
<comment type="similarity">
    <text evidence="10 12">Belongs to the TonB-dependent receptor family.</text>
</comment>
<evidence type="ECO:0000256" key="11">
    <source>
        <dbReference type="PROSITE-ProRule" id="PRU10143"/>
    </source>
</evidence>
<evidence type="ECO:0000256" key="3">
    <source>
        <dbReference type="ARBA" id="ARBA00022452"/>
    </source>
</evidence>
<dbReference type="AlphaFoldDB" id="A0A1V9DAE8"/>
<evidence type="ECO:0000256" key="10">
    <source>
        <dbReference type="PROSITE-ProRule" id="PRU01360"/>
    </source>
</evidence>
<dbReference type="InterPro" id="IPR000531">
    <property type="entry name" value="Beta-barrel_TonB"/>
</dbReference>
<evidence type="ECO:0000256" key="9">
    <source>
        <dbReference type="ARBA" id="ARBA00023237"/>
    </source>
</evidence>
<dbReference type="InterPro" id="IPR039426">
    <property type="entry name" value="TonB-dep_rcpt-like"/>
</dbReference>
<evidence type="ECO:0000256" key="8">
    <source>
        <dbReference type="ARBA" id="ARBA00023136"/>
    </source>
</evidence>
<gene>
    <name evidence="17" type="ORF">B2J69_21560</name>
</gene>
<dbReference type="RefSeq" id="WP_081142211.1">
    <property type="nucleotide sequence ID" value="NZ_MWUE01000033.1"/>
</dbReference>
<dbReference type="PANTHER" id="PTHR30069">
    <property type="entry name" value="TONB-DEPENDENT OUTER MEMBRANE RECEPTOR"/>
    <property type="match status" value="1"/>
</dbReference>
<keyword evidence="6" id="KW-0406">Ion transport</keyword>
<keyword evidence="7 11" id="KW-0798">TonB box</keyword>
<dbReference type="GO" id="GO:0044718">
    <property type="term" value="P:siderophore transmembrane transport"/>
    <property type="evidence" value="ECO:0007669"/>
    <property type="project" value="TreeGrafter"/>
</dbReference>
<organism evidence="17 18">
    <name type="scientific">Pantoea latae</name>
    <dbReference type="NCBI Taxonomy" id="1964541"/>
    <lineage>
        <taxon>Bacteria</taxon>
        <taxon>Pseudomonadati</taxon>
        <taxon>Pseudomonadota</taxon>
        <taxon>Gammaproteobacteria</taxon>
        <taxon>Enterobacterales</taxon>
        <taxon>Erwiniaceae</taxon>
        <taxon>Pantoea</taxon>
    </lineage>
</organism>
<keyword evidence="3 10" id="KW-1134">Transmembrane beta strand</keyword>
<evidence type="ECO:0000259" key="15">
    <source>
        <dbReference type="Pfam" id="PF00593"/>
    </source>
</evidence>
<feature type="chain" id="PRO_5012641757" evidence="14">
    <location>
        <begin position="32"/>
        <end position="672"/>
    </location>
</feature>
<evidence type="ECO:0000256" key="7">
    <source>
        <dbReference type="ARBA" id="ARBA00023077"/>
    </source>
</evidence>
<evidence type="ECO:0000256" key="2">
    <source>
        <dbReference type="ARBA" id="ARBA00022448"/>
    </source>
</evidence>
<keyword evidence="9 10" id="KW-0998">Cell outer membrane</keyword>
<evidence type="ECO:0000256" key="12">
    <source>
        <dbReference type="RuleBase" id="RU003357"/>
    </source>
</evidence>
<dbReference type="Pfam" id="PF00593">
    <property type="entry name" value="TonB_dep_Rec_b-barrel"/>
    <property type="match status" value="1"/>
</dbReference>
<dbReference type="Pfam" id="PF07715">
    <property type="entry name" value="Plug"/>
    <property type="match status" value="1"/>
</dbReference>
<sequence>MPIKSAQGSPRLSTLSLVIMVCLMTTKAAHADAQSSDLSSTAISEEKQDTMTVTASGFDEDVNKAAASVTVISNKTIHARAYYNVLDVLKDVPGVYVTGGVGSEEITMRGMASDYTLLLVDGKKVDVRESEAETTTTGYQFLPGIEAIDHIEVIRGPASSLYGSDAIGGVINIITKRANRRAWHGSVTAGTTIQEHSRSGNISQTSAHVAGPLIEDTLSMKADGTFQQRNEDDYDGGAAKNKLENGSLGFTWTPDINNIFDFDVSRAIQEKLATPKTSGGTTNHTYTRNNYTLSHKGYYGALETNSYAQIEDSTNSSSNITGRNTTLNTIEKLYIGDSHTFSFGGNFLNEEIKDANNVIKTESGSPASSLSRNSWALTAEDRWNVVDPFDLVPSIRLDENEKYGSHVTPKLYGVWSISPQWTVKGGVSGGYKNPTLRESASNWADSAGSGQRDGVSIGNPDLKPETSTNYELSLNWDGEGMKAGVTGFYSKFHNKIELETLCTGDAGSYACSYNGEKYDFVSSYYNVSKAMMRGIESTFSWDILSNLHLNTSYTYTETKQLSGEYAGQPLNQQPKHLISARMDYDFTHDISPWLRVYYRGKTSEHYAGNSRSSMTEGYPSYSLVDLGVNFSLTPKVKLNTSVSNLFDKYIDSDTYGGNVDGRRYNVSLTYNF</sequence>
<name>A0A1V9DAE8_9GAMM</name>
<dbReference type="InterPro" id="IPR010916">
    <property type="entry name" value="TonB_box_CS"/>
</dbReference>
<keyword evidence="4 10" id="KW-0812">Transmembrane</keyword>
<evidence type="ECO:0000256" key="4">
    <source>
        <dbReference type="ARBA" id="ARBA00022692"/>
    </source>
</evidence>
<evidence type="ECO:0000256" key="6">
    <source>
        <dbReference type="ARBA" id="ARBA00023065"/>
    </source>
</evidence>
<comment type="subcellular location">
    <subcellularLocation>
        <location evidence="1 10">Cell outer membrane</location>
        <topology evidence="1 10">Multi-pass membrane protein</topology>
    </subcellularLocation>
</comment>
<reference evidence="17 18" key="1">
    <citation type="submission" date="2017-02" db="EMBL/GenBank/DDBJ databases">
        <title>Whole genome shotgun sequence of Pantoea agglomerans strain AS1 isolated from a cycad, Zamia floridana in Central Florida, USA.</title>
        <authorList>
            <person name="Lata P."/>
            <person name="Govindarajan S."/>
            <person name="Qi F."/>
            <person name="Li J.-L."/>
            <person name="Maurya S.K."/>
            <person name="Sahoo M.K."/>
        </authorList>
    </citation>
    <scope>NUCLEOTIDE SEQUENCE [LARGE SCALE GENOMIC DNA]</scope>
    <source>
        <strain evidence="17 18">AS1</strain>
    </source>
</reference>
<dbReference type="Gene3D" id="2.40.170.20">
    <property type="entry name" value="TonB-dependent receptor, beta-barrel domain"/>
    <property type="match status" value="1"/>
</dbReference>
<accession>A0A1V9DAE8</accession>
<feature type="short sequence motif" description="TonB box" evidence="11">
    <location>
        <begin position="50"/>
        <end position="56"/>
    </location>
</feature>